<sequence length="151" mass="17771">MESLTGKGGDPMRFVHELRFVAWRLQNMLMDVVFGCFMCLSTFLFAPRALFSTFPRSLGYYYVFVVFLKFSMCKILLLWMMTAVEHCSFSSLGETVITRTAMSRCIAAFFSAHVVKSLRTFRCFITFCLLYIRRCFFENKYFCYVLQRQGQ</sequence>
<dbReference type="EMBL" id="PDCK01000039">
    <property type="protein sequence ID" value="PRQ58653.1"/>
    <property type="molecule type" value="Genomic_DNA"/>
</dbReference>
<dbReference type="Proteomes" id="UP000238479">
    <property type="component" value="Chromosome 1"/>
</dbReference>
<feature type="transmembrane region" description="Helical" evidence="1">
    <location>
        <begin position="28"/>
        <end position="46"/>
    </location>
</feature>
<organism evidence="2 3">
    <name type="scientific">Rosa chinensis</name>
    <name type="common">China rose</name>
    <dbReference type="NCBI Taxonomy" id="74649"/>
    <lineage>
        <taxon>Eukaryota</taxon>
        <taxon>Viridiplantae</taxon>
        <taxon>Streptophyta</taxon>
        <taxon>Embryophyta</taxon>
        <taxon>Tracheophyta</taxon>
        <taxon>Spermatophyta</taxon>
        <taxon>Magnoliopsida</taxon>
        <taxon>eudicotyledons</taxon>
        <taxon>Gunneridae</taxon>
        <taxon>Pentapetalae</taxon>
        <taxon>rosids</taxon>
        <taxon>fabids</taxon>
        <taxon>Rosales</taxon>
        <taxon>Rosaceae</taxon>
        <taxon>Rosoideae</taxon>
        <taxon>Rosoideae incertae sedis</taxon>
        <taxon>Rosa</taxon>
    </lineage>
</organism>
<gene>
    <name evidence="2" type="ORF">RchiOBHm_Chr1g0361671</name>
</gene>
<proteinExistence type="predicted"/>
<dbReference type="Gramene" id="PRQ58653">
    <property type="protein sequence ID" value="PRQ58653"/>
    <property type="gene ID" value="RchiOBHm_Chr1g0361671"/>
</dbReference>
<dbReference type="OMA" id="KIFLMAM"/>
<dbReference type="AlphaFoldDB" id="A0A2P6SJ23"/>
<keyword evidence="3" id="KW-1185">Reference proteome</keyword>
<dbReference type="STRING" id="74649.A0A2P6SJ23"/>
<feature type="transmembrane region" description="Helical" evidence="1">
    <location>
        <begin position="58"/>
        <end position="81"/>
    </location>
</feature>
<name>A0A2P6SJ23_ROSCH</name>
<keyword evidence="1" id="KW-0812">Transmembrane</keyword>
<keyword evidence="1" id="KW-0472">Membrane</keyword>
<evidence type="ECO:0000313" key="3">
    <source>
        <dbReference type="Proteomes" id="UP000238479"/>
    </source>
</evidence>
<comment type="caution">
    <text evidence="2">The sequence shown here is derived from an EMBL/GenBank/DDBJ whole genome shotgun (WGS) entry which is preliminary data.</text>
</comment>
<evidence type="ECO:0000313" key="2">
    <source>
        <dbReference type="EMBL" id="PRQ58653.1"/>
    </source>
</evidence>
<accession>A0A2P6SJ23</accession>
<protein>
    <submittedName>
        <fullName evidence="2">Uncharacterized protein</fullName>
    </submittedName>
</protein>
<reference evidence="2 3" key="1">
    <citation type="journal article" date="2018" name="Nat. Genet.">
        <title>The Rosa genome provides new insights in the design of modern roses.</title>
        <authorList>
            <person name="Bendahmane M."/>
        </authorList>
    </citation>
    <scope>NUCLEOTIDE SEQUENCE [LARGE SCALE GENOMIC DNA]</scope>
    <source>
        <strain evidence="3">cv. Old Blush</strain>
    </source>
</reference>
<evidence type="ECO:0000256" key="1">
    <source>
        <dbReference type="SAM" id="Phobius"/>
    </source>
</evidence>
<keyword evidence="1" id="KW-1133">Transmembrane helix</keyword>